<proteinExistence type="predicted"/>
<organism evidence="3 4">
    <name type="scientific">Achlya hypogyna</name>
    <name type="common">Oomycete</name>
    <name type="synonym">Protoachlya hypogyna</name>
    <dbReference type="NCBI Taxonomy" id="1202772"/>
    <lineage>
        <taxon>Eukaryota</taxon>
        <taxon>Sar</taxon>
        <taxon>Stramenopiles</taxon>
        <taxon>Oomycota</taxon>
        <taxon>Saprolegniomycetes</taxon>
        <taxon>Saprolegniales</taxon>
        <taxon>Achlyaceae</taxon>
        <taxon>Achlya</taxon>
    </lineage>
</organism>
<sequence>MAFPEWDALWSDDGDDGQLSWKSLCISEHKPRRLVTYDAFDMAAAAGREALRQAELSRRRMSSVAYPAISPPPKPEKELHSSSQWVFPEQRVTEVRRESWPPTPKATPNRARPASPQLYERAVTKNEPRHHEAALAAVTSHAEEWKAKALALEHRVQALTEQLADASPHHELEQLQEKYQQLQATIATQATELTQTRAEAVNEKKRSAVFESQVQGLRQSLAETERKLQASTDAAAMELSTTRTKLESVQFALDECKNQLSHATVELDRVRKDYTKVVFELTQLQRGAATQTETWKSANQIALLTQERDDLALQLRHATALHSRHHTELAAKEMQYAAQIERLQAASRAALEQRQYEPVPVATRASTDLNLFPNALHFPDAIAVAPPHSTGRTFEPETRRSAQREPPPLEPSHPRPTASPTRDRPQRRSGPVSLAELGFGDRRPPPVASSKAELNGSANVRSLLHHHAAGDDSDAVRQRGIIDMELSAPYATEKQSLQNDVMFKRELERQLLQLNMEKEQLQAEYAKLEQTAFKTIDARRRKSSLEGKMSGLDKTINQLRMRLR</sequence>
<dbReference type="OrthoDB" id="548159at2759"/>
<evidence type="ECO:0000256" key="2">
    <source>
        <dbReference type="SAM" id="MobiDB-lite"/>
    </source>
</evidence>
<feature type="region of interest" description="Disordered" evidence="2">
    <location>
        <begin position="383"/>
        <end position="453"/>
    </location>
</feature>
<name>A0A1V9YMP8_ACHHY</name>
<dbReference type="EMBL" id="JNBR01001471">
    <property type="protein sequence ID" value="OQR87006.1"/>
    <property type="molecule type" value="Genomic_DNA"/>
</dbReference>
<accession>A0A1V9YMP8</accession>
<dbReference type="Gene3D" id="1.10.287.1490">
    <property type="match status" value="1"/>
</dbReference>
<feature type="coiled-coil region" evidence="1">
    <location>
        <begin position="142"/>
        <end position="273"/>
    </location>
</feature>
<keyword evidence="4" id="KW-1185">Reference proteome</keyword>
<dbReference type="Proteomes" id="UP000243579">
    <property type="component" value="Unassembled WGS sequence"/>
</dbReference>
<dbReference type="AlphaFoldDB" id="A0A1V9YMP8"/>
<evidence type="ECO:0000313" key="3">
    <source>
        <dbReference type="EMBL" id="OQR87006.1"/>
    </source>
</evidence>
<keyword evidence="1" id="KW-0175">Coiled coil</keyword>
<protein>
    <submittedName>
        <fullName evidence="3">Uncharacterized protein</fullName>
    </submittedName>
</protein>
<evidence type="ECO:0000256" key="1">
    <source>
        <dbReference type="SAM" id="Coils"/>
    </source>
</evidence>
<feature type="coiled-coil region" evidence="1">
    <location>
        <begin position="504"/>
        <end position="538"/>
    </location>
</feature>
<reference evidence="3 4" key="1">
    <citation type="journal article" date="2014" name="Genome Biol. Evol.">
        <title>The secreted proteins of Achlya hypogyna and Thraustotheca clavata identify the ancestral oomycete secretome and reveal gene acquisitions by horizontal gene transfer.</title>
        <authorList>
            <person name="Misner I."/>
            <person name="Blouin N."/>
            <person name="Leonard G."/>
            <person name="Richards T.A."/>
            <person name="Lane C.E."/>
        </authorList>
    </citation>
    <scope>NUCLEOTIDE SEQUENCE [LARGE SCALE GENOMIC DNA]</scope>
    <source>
        <strain evidence="3 4">ATCC 48635</strain>
    </source>
</reference>
<gene>
    <name evidence="3" type="ORF">ACHHYP_09659</name>
</gene>
<feature type="compositionally biased region" description="Basic and acidic residues" evidence="2">
    <location>
        <begin position="394"/>
        <end position="403"/>
    </location>
</feature>
<comment type="caution">
    <text evidence="3">The sequence shown here is derived from an EMBL/GenBank/DDBJ whole genome shotgun (WGS) entry which is preliminary data.</text>
</comment>
<evidence type="ECO:0000313" key="4">
    <source>
        <dbReference type="Proteomes" id="UP000243579"/>
    </source>
</evidence>